<dbReference type="PANTHER" id="PTHR35936">
    <property type="entry name" value="MEMBRANE-BOUND LYTIC MUREIN TRANSGLYCOSYLASE F"/>
    <property type="match status" value="1"/>
</dbReference>
<evidence type="ECO:0000256" key="1">
    <source>
        <dbReference type="ARBA" id="ARBA00022729"/>
    </source>
</evidence>
<dbReference type="EMBL" id="CASHTH010000127">
    <property type="protein sequence ID" value="CAI7991710.1"/>
    <property type="molecule type" value="Genomic_DNA"/>
</dbReference>
<evidence type="ECO:0000313" key="3">
    <source>
        <dbReference type="EMBL" id="CAI7991710.1"/>
    </source>
</evidence>
<evidence type="ECO:0000313" key="4">
    <source>
        <dbReference type="Proteomes" id="UP001174909"/>
    </source>
</evidence>
<dbReference type="Gene3D" id="3.40.190.10">
    <property type="entry name" value="Periplasmic binding protein-like II"/>
    <property type="match status" value="2"/>
</dbReference>
<organism evidence="3 4">
    <name type="scientific">Geodia barretti</name>
    <name type="common">Barrett's horny sponge</name>
    <dbReference type="NCBI Taxonomy" id="519541"/>
    <lineage>
        <taxon>Eukaryota</taxon>
        <taxon>Metazoa</taxon>
        <taxon>Porifera</taxon>
        <taxon>Demospongiae</taxon>
        <taxon>Heteroscleromorpha</taxon>
        <taxon>Tetractinellida</taxon>
        <taxon>Astrophorina</taxon>
        <taxon>Geodiidae</taxon>
        <taxon>Geodia</taxon>
    </lineage>
</organism>
<dbReference type="InterPro" id="IPR001638">
    <property type="entry name" value="Solute-binding_3/MltF_N"/>
</dbReference>
<dbReference type="Proteomes" id="UP001174909">
    <property type="component" value="Unassembled WGS sequence"/>
</dbReference>
<comment type="caution">
    <text evidence="3">The sequence shown here is derived from an EMBL/GenBank/DDBJ whole genome shotgun (WGS) entry which is preliminary data.</text>
</comment>
<evidence type="ECO:0000259" key="2">
    <source>
        <dbReference type="SMART" id="SM00062"/>
    </source>
</evidence>
<dbReference type="SMART" id="SM00062">
    <property type="entry name" value="PBPb"/>
    <property type="match status" value="1"/>
</dbReference>
<dbReference type="SUPFAM" id="SSF53850">
    <property type="entry name" value="Periplasmic binding protein-like II"/>
    <property type="match status" value="1"/>
</dbReference>
<keyword evidence="1" id="KW-0732">Signal</keyword>
<keyword evidence="4" id="KW-1185">Reference proteome</keyword>
<protein>
    <submittedName>
        <fullName evidence="3">L-cystine-binding protein TcyJ</fullName>
    </submittedName>
</protein>
<dbReference type="Pfam" id="PF00497">
    <property type="entry name" value="SBP_bac_3"/>
    <property type="match status" value="1"/>
</dbReference>
<accession>A0AA35QUE6</accession>
<sequence>MSRAVFACAGVEVEFELGGWSGLLPALVAGQIDVMWDTLYYTAERAEQVDYIVYMQAGTGGMTQKGNPKNIGGLDDACGTVFSVGLGTVEEAAMRSQSQACTDGGMEPVEIMTYPDVAAGFRQVENQRADIMMSDLSLLTKYSIDNPDTTEMAFKILTGFKIGVAVVNDADDLLRAIEDGLRVMEANGTKRELFIKYQMDPDLALATEVLRD</sequence>
<reference evidence="3" key="1">
    <citation type="submission" date="2023-03" db="EMBL/GenBank/DDBJ databases">
        <authorList>
            <person name="Steffen K."/>
            <person name="Cardenas P."/>
        </authorList>
    </citation>
    <scope>NUCLEOTIDE SEQUENCE</scope>
</reference>
<dbReference type="AlphaFoldDB" id="A0AA35QUE6"/>
<dbReference type="PANTHER" id="PTHR35936:SF17">
    <property type="entry name" value="ARGININE-BINDING EXTRACELLULAR PROTEIN ARTP"/>
    <property type="match status" value="1"/>
</dbReference>
<gene>
    <name evidence="3" type="ORF">GBAR_LOCUS808</name>
</gene>
<name>A0AA35QUE6_GEOBA</name>
<feature type="domain" description="Solute-binding protein family 3/N-terminal" evidence="2">
    <location>
        <begin position="2"/>
        <end position="200"/>
    </location>
</feature>
<proteinExistence type="predicted"/>